<protein>
    <submittedName>
        <fullName evidence="1">Alpha/beta hydrolase family protein</fullName>
    </submittedName>
</protein>
<gene>
    <name evidence="1" type="ORF">AUP74_02956</name>
</gene>
<sequence length="326" mass="35172">MYLTRCIFDAFKVEALAPPYDTGIARIYYPARYGDSFEERNTGAVPVDETLAPCPVLILFHGINIDPSGYRWLAETLAAEGIVTVSYQLVAEEMPGQLAATPGIDLQALTPEHFGKRTSALAMPALLSMLERLNNRSVLAGKLDLKRLAFGGHSAGGTLALLNANRDWFPALRAVFAYGAHTGGSTALGWPEETLLPISNGVPLLMIGGEQDGCIANSAHRYESNSASTTARIEQTFDMAVPDNGGDNVLLLLRDANHFSVCTPADETCGRGFIDLPVETDEARNVAGQAVRLFLRGFLCDDPAALGAYREMQGVDHNMISKLLQK</sequence>
<dbReference type="EMBL" id="CP014143">
    <property type="protein sequence ID" value="AOS98327.1"/>
    <property type="molecule type" value="Genomic_DNA"/>
</dbReference>
<dbReference type="InterPro" id="IPR029058">
    <property type="entry name" value="AB_hydrolase_fold"/>
</dbReference>
<keyword evidence="2" id="KW-1185">Reference proteome</keyword>
<name>A0A1C9WB09_9GAMM</name>
<dbReference type="OrthoDB" id="569821at2"/>
<dbReference type="PANTHER" id="PTHR33428">
    <property type="entry name" value="CHLOROPHYLLASE-2, CHLOROPLASTIC"/>
    <property type="match status" value="1"/>
</dbReference>
<dbReference type="RefSeq" id="WP_069948203.1">
    <property type="nucleotide sequence ID" value="NZ_CP014143.1"/>
</dbReference>
<proteinExistence type="predicted"/>
<reference evidence="2" key="1">
    <citation type="submission" date="2016-01" db="EMBL/GenBank/DDBJ databases">
        <title>Complete genome sequence of Microbulbifer sp. CCB-MM1, a halophile isolated from Matang Mangrove Forest, Perak.</title>
        <authorList>
            <person name="Moh T.H."/>
            <person name="Dinesh B."/>
            <person name="Lau N.-S."/>
            <person name="Go F."/>
            <person name="Alexander Chong S.-C."/>
        </authorList>
    </citation>
    <scope>NUCLEOTIDE SEQUENCE [LARGE SCALE GENOMIC DNA]</scope>
    <source>
        <strain evidence="2">CCB-MM1</strain>
    </source>
</reference>
<dbReference type="AlphaFoldDB" id="A0A1C9WB09"/>
<evidence type="ECO:0000313" key="2">
    <source>
        <dbReference type="Proteomes" id="UP000095672"/>
    </source>
</evidence>
<dbReference type="GO" id="GO:0016787">
    <property type="term" value="F:hydrolase activity"/>
    <property type="evidence" value="ECO:0007669"/>
    <property type="project" value="UniProtKB-KW"/>
</dbReference>
<dbReference type="PATRIC" id="fig|1769779.3.peg.2931"/>
<dbReference type="PANTHER" id="PTHR33428:SF14">
    <property type="entry name" value="CARBOXYLESTERASE TYPE B DOMAIN-CONTAINING PROTEIN"/>
    <property type="match status" value="1"/>
</dbReference>
<dbReference type="KEGG" id="micc:AUP74_02956"/>
<dbReference type="SUPFAM" id="SSF53474">
    <property type="entry name" value="alpha/beta-Hydrolases"/>
    <property type="match status" value="1"/>
</dbReference>
<organism evidence="1 2">
    <name type="scientific">Microbulbifer aggregans</name>
    <dbReference type="NCBI Taxonomy" id="1769779"/>
    <lineage>
        <taxon>Bacteria</taxon>
        <taxon>Pseudomonadati</taxon>
        <taxon>Pseudomonadota</taxon>
        <taxon>Gammaproteobacteria</taxon>
        <taxon>Cellvibrionales</taxon>
        <taxon>Microbulbiferaceae</taxon>
        <taxon>Microbulbifer</taxon>
    </lineage>
</organism>
<evidence type="ECO:0000313" key="1">
    <source>
        <dbReference type="EMBL" id="AOS98327.1"/>
    </source>
</evidence>
<accession>A0A1C9WB09</accession>
<dbReference type="Gene3D" id="3.40.50.1820">
    <property type="entry name" value="alpha/beta hydrolase"/>
    <property type="match status" value="1"/>
</dbReference>
<dbReference type="Proteomes" id="UP000095672">
    <property type="component" value="Chromosome"/>
</dbReference>
<dbReference type="STRING" id="1769779.AUP74_02956"/>
<keyword evidence="1" id="KW-0378">Hydrolase</keyword>